<dbReference type="KEGG" id="egu:109506179"/>
<name>A0A6J0PKY7_ELAGV</name>
<accession>A0A6J0PKY7</accession>
<dbReference type="InterPro" id="IPR036397">
    <property type="entry name" value="RNaseH_sf"/>
</dbReference>
<dbReference type="OrthoDB" id="670199at2759"/>
<evidence type="ECO:0000313" key="2">
    <source>
        <dbReference type="RefSeq" id="XP_019707786.1"/>
    </source>
</evidence>
<reference evidence="2" key="1">
    <citation type="submission" date="2025-08" db="UniProtKB">
        <authorList>
            <consortium name="RefSeq"/>
        </authorList>
    </citation>
    <scope>IDENTIFICATION</scope>
</reference>
<dbReference type="SUPFAM" id="SSF53098">
    <property type="entry name" value="Ribonuclease H-like"/>
    <property type="match status" value="1"/>
</dbReference>
<dbReference type="PANTHER" id="PTHR33223:SF3">
    <property type="match status" value="1"/>
</dbReference>
<sequence>MEGPVSDGSSSGSEVEKVMAVNNRTLKKLATLDLNQQPLWEDPHKHLKEFHMVCSSMKPQRILKEQIKLRAFLLSLADLAKDWLYYLPSGSIDLWNEMKRLFLEKYFSAFRAANIRKEICGIRHNNGETLSTIDAASGGALVDKTPEAVKNLIFNMAINSQQFGTRMDHTPKRVNELITPKTNDQAEISNREVKSILEEIVKPNKKDWSLRLNDALWAYRIAYKTPIGMSPYRLVFGKSCHLPVELEHKAYWVVKSCNMDIDEAGMQRKLQLQELEEIRLEAYENSRIYKDKTKAFHDKMIARKQFVVGQKVLLHNSRLKLMPGKLRSRWIRPFKFTNVFPYGAVEVQSFETNKVFKINGHRLKPFYKDFQEHTINEMQLKDPVYSD</sequence>
<evidence type="ECO:0000313" key="1">
    <source>
        <dbReference type="Proteomes" id="UP000504607"/>
    </source>
</evidence>
<dbReference type="AlphaFoldDB" id="A0A6J0PKY7"/>
<dbReference type="Proteomes" id="UP000504607">
    <property type="component" value="Chromosome 8"/>
</dbReference>
<dbReference type="GeneID" id="109506179"/>
<keyword evidence="1" id="KW-1185">Reference proteome</keyword>
<protein>
    <submittedName>
        <fullName evidence="2">Uncharacterized protein LOC109506179</fullName>
    </submittedName>
</protein>
<gene>
    <name evidence="2" type="primary">LOC109506179</name>
</gene>
<proteinExistence type="predicted"/>
<dbReference type="RefSeq" id="XP_019707786.1">
    <property type="nucleotide sequence ID" value="XM_019852227.1"/>
</dbReference>
<dbReference type="InterPro" id="IPR012337">
    <property type="entry name" value="RNaseH-like_sf"/>
</dbReference>
<dbReference type="Gene3D" id="3.30.420.10">
    <property type="entry name" value="Ribonuclease H-like superfamily/Ribonuclease H"/>
    <property type="match status" value="1"/>
</dbReference>
<organism evidence="1 2">
    <name type="scientific">Elaeis guineensis var. tenera</name>
    <name type="common">Oil palm</name>
    <dbReference type="NCBI Taxonomy" id="51953"/>
    <lineage>
        <taxon>Eukaryota</taxon>
        <taxon>Viridiplantae</taxon>
        <taxon>Streptophyta</taxon>
        <taxon>Embryophyta</taxon>
        <taxon>Tracheophyta</taxon>
        <taxon>Spermatophyta</taxon>
        <taxon>Magnoliopsida</taxon>
        <taxon>Liliopsida</taxon>
        <taxon>Arecaceae</taxon>
        <taxon>Arecoideae</taxon>
        <taxon>Cocoseae</taxon>
        <taxon>Elaeidinae</taxon>
        <taxon>Elaeis</taxon>
    </lineage>
</organism>
<dbReference type="GO" id="GO:0003676">
    <property type="term" value="F:nucleic acid binding"/>
    <property type="evidence" value="ECO:0007669"/>
    <property type="project" value="InterPro"/>
</dbReference>
<dbReference type="PANTHER" id="PTHR33223">
    <property type="entry name" value="CCHC-TYPE DOMAIN-CONTAINING PROTEIN"/>
    <property type="match status" value="1"/>
</dbReference>
<dbReference type="InParanoid" id="A0A6J0PKY7"/>